<gene>
    <name evidence="2" type="ORF">DXD46_04580</name>
</gene>
<protein>
    <recommendedName>
        <fullName evidence="4">Outer membrane protein beta-barrel domain-containing protein</fullName>
    </recommendedName>
</protein>
<reference evidence="2 3" key="1">
    <citation type="submission" date="2018-08" db="EMBL/GenBank/DDBJ databases">
        <title>A genome reference for cultivated species of the human gut microbiota.</title>
        <authorList>
            <person name="Zou Y."/>
            <person name="Xue W."/>
            <person name="Luo G."/>
        </authorList>
    </citation>
    <scope>NUCLEOTIDE SEQUENCE [LARGE SCALE GENOMIC DNA]</scope>
    <source>
        <strain evidence="2 3">TM05-16</strain>
    </source>
</reference>
<sequence>MMKYIMRKIVLSLFALCCSSAVMAQQKTRNLSVELLGAQNIVGINYDSRFNGNSGLGYRVGIGYGYGDNSGLVDQKINGVGVPLELSYLLGKKNSKLELGFGASLGVYQVKETIGYVKDTGWYPGGENTDETSPNIDFYTSSRTQFGYFLFGDIGYRYQRPNGFMFRVGVSPSFNFGDKYGLNKAAFFPYIGFGWSF</sequence>
<name>A0A3E4JUE3_PHOVU</name>
<dbReference type="AlphaFoldDB" id="A0A3E4JUE3"/>
<evidence type="ECO:0000256" key="1">
    <source>
        <dbReference type="SAM" id="SignalP"/>
    </source>
</evidence>
<dbReference type="Proteomes" id="UP000260640">
    <property type="component" value="Unassembled WGS sequence"/>
</dbReference>
<evidence type="ECO:0000313" key="2">
    <source>
        <dbReference type="EMBL" id="RGJ90969.1"/>
    </source>
</evidence>
<evidence type="ECO:0008006" key="4">
    <source>
        <dbReference type="Google" id="ProtNLM"/>
    </source>
</evidence>
<feature type="chain" id="PRO_5017815713" description="Outer membrane protein beta-barrel domain-containing protein" evidence="1">
    <location>
        <begin position="25"/>
        <end position="197"/>
    </location>
</feature>
<keyword evidence="1" id="KW-0732">Signal</keyword>
<organism evidence="2 3">
    <name type="scientific">Phocaeicola vulgatus</name>
    <name type="common">Bacteroides vulgatus</name>
    <dbReference type="NCBI Taxonomy" id="821"/>
    <lineage>
        <taxon>Bacteria</taxon>
        <taxon>Pseudomonadati</taxon>
        <taxon>Bacteroidota</taxon>
        <taxon>Bacteroidia</taxon>
        <taxon>Bacteroidales</taxon>
        <taxon>Bacteroidaceae</taxon>
        <taxon>Phocaeicola</taxon>
    </lineage>
</organism>
<dbReference type="EMBL" id="QSPP01000007">
    <property type="protein sequence ID" value="RGJ90969.1"/>
    <property type="molecule type" value="Genomic_DNA"/>
</dbReference>
<accession>A0A3E4JUE3</accession>
<proteinExistence type="predicted"/>
<evidence type="ECO:0000313" key="3">
    <source>
        <dbReference type="Proteomes" id="UP000260640"/>
    </source>
</evidence>
<comment type="caution">
    <text evidence="2">The sequence shown here is derived from an EMBL/GenBank/DDBJ whole genome shotgun (WGS) entry which is preliminary data.</text>
</comment>
<feature type="signal peptide" evidence="1">
    <location>
        <begin position="1"/>
        <end position="24"/>
    </location>
</feature>